<protein>
    <recommendedName>
        <fullName evidence="4">Lipoprotein</fullName>
    </recommendedName>
</protein>
<feature type="chain" id="PRO_5046631348" description="Lipoprotein" evidence="1">
    <location>
        <begin position="24"/>
        <end position="186"/>
    </location>
</feature>
<organism evidence="2 3">
    <name type="scientific">Aurantiacibacter gilvus</name>
    <dbReference type="NCBI Taxonomy" id="3139141"/>
    <lineage>
        <taxon>Bacteria</taxon>
        <taxon>Pseudomonadati</taxon>
        <taxon>Pseudomonadota</taxon>
        <taxon>Alphaproteobacteria</taxon>
        <taxon>Sphingomonadales</taxon>
        <taxon>Erythrobacteraceae</taxon>
        <taxon>Aurantiacibacter</taxon>
    </lineage>
</organism>
<dbReference type="RefSeq" id="WP_341673811.1">
    <property type="nucleotide sequence ID" value="NZ_JBBYHV010000002.1"/>
</dbReference>
<feature type="signal peptide" evidence="1">
    <location>
        <begin position="1"/>
        <end position="23"/>
    </location>
</feature>
<gene>
    <name evidence="2" type="ORF">AAEO60_11270</name>
</gene>
<proteinExistence type="predicted"/>
<name>A0ABU9IFR7_9SPHN</name>
<sequence length="186" mass="18865">MIVRSFAPALVPALAPALILALAACGGSETAGESGAETATADADSGNEVATIGTIEATINGEAYSFAVPADRGAEEREISGIPSLNLTGMTRQDDGSLGMPYITITVQGGAVAIQNVTIHDGSMMHQLESTSMGGSSVTFDTREAGGPYAGSFSATLERLDADSMPEDAEVLFTGPVEVSGTFSVE</sequence>
<comment type="caution">
    <text evidence="2">The sequence shown here is derived from an EMBL/GenBank/DDBJ whole genome shotgun (WGS) entry which is preliminary data.</text>
</comment>
<evidence type="ECO:0000256" key="1">
    <source>
        <dbReference type="SAM" id="SignalP"/>
    </source>
</evidence>
<dbReference type="EMBL" id="JBBYHV010000002">
    <property type="protein sequence ID" value="MEL1251252.1"/>
    <property type="molecule type" value="Genomic_DNA"/>
</dbReference>
<dbReference type="Proteomes" id="UP001497045">
    <property type="component" value="Unassembled WGS sequence"/>
</dbReference>
<accession>A0ABU9IFR7</accession>
<evidence type="ECO:0008006" key="4">
    <source>
        <dbReference type="Google" id="ProtNLM"/>
    </source>
</evidence>
<keyword evidence="1" id="KW-0732">Signal</keyword>
<evidence type="ECO:0000313" key="2">
    <source>
        <dbReference type="EMBL" id="MEL1251252.1"/>
    </source>
</evidence>
<evidence type="ECO:0000313" key="3">
    <source>
        <dbReference type="Proteomes" id="UP001497045"/>
    </source>
</evidence>
<dbReference type="PROSITE" id="PS51257">
    <property type="entry name" value="PROKAR_LIPOPROTEIN"/>
    <property type="match status" value="1"/>
</dbReference>
<keyword evidence="3" id="KW-1185">Reference proteome</keyword>
<reference evidence="2 3" key="1">
    <citation type="submission" date="2024-04" db="EMBL/GenBank/DDBJ databases">
        <title>Aurantiacibacter sp. DGU6 16S ribosomal RNA gene Genome sequencing and assembly.</title>
        <authorList>
            <person name="Park S."/>
        </authorList>
    </citation>
    <scope>NUCLEOTIDE SEQUENCE [LARGE SCALE GENOMIC DNA]</scope>
    <source>
        <strain evidence="2 3">DGU6</strain>
    </source>
</reference>